<dbReference type="InParanoid" id="C7QDK9"/>
<keyword evidence="2" id="KW-0472">Membrane</keyword>
<dbReference type="Proteomes" id="UP000000851">
    <property type="component" value="Chromosome"/>
</dbReference>
<organism evidence="3 4">
    <name type="scientific">Catenulispora acidiphila (strain DSM 44928 / JCM 14897 / NBRC 102108 / NRRL B-24433 / ID139908)</name>
    <dbReference type="NCBI Taxonomy" id="479433"/>
    <lineage>
        <taxon>Bacteria</taxon>
        <taxon>Bacillati</taxon>
        <taxon>Actinomycetota</taxon>
        <taxon>Actinomycetes</taxon>
        <taxon>Catenulisporales</taxon>
        <taxon>Catenulisporaceae</taxon>
        <taxon>Catenulispora</taxon>
    </lineage>
</organism>
<evidence type="ECO:0000313" key="4">
    <source>
        <dbReference type="Proteomes" id="UP000000851"/>
    </source>
</evidence>
<dbReference type="KEGG" id="cai:Caci_5775"/>
<dbReference type="HOGENOM" id="CLU_982424_0_0_11"/>
<feature type="compositionally biased region" description="Polar residues" evidence="1">
    <location>
        <begin position="93"/>
        <end position="106"/>
    </location>
</feature>
<dbReference type="AlphaFoldDB" id="C7QDK9"/>
<dbReference type="STRING" id="479433.Caci_5775"/>
<dbReference type="EMBL" id="CP001700">
    <property type="protein sequence ID" value="ACU74633.1"/>
    <property type="molecule type" value="Genomic_DNA"/>
</dbReference>
<feature type="region of interest" description="Disordered" evidence="1">
    <location>
        <begin position="86"/>
        <end position="106"/>
    </location>
</feature>
<name>C7QDK9_CATAD</name>
<evidence type="ECO:0000256" key="2">
    <source>
        <dbReference type="SAM" id="Phobius"/>
    </source>
</evidence>
<accession>C7QDK9</accession>
<protein>
    <submittedName>
        <fullName evidence="3">Uncharacterized protein</fullName>
    </submittedName>
</protein>
<reference evidence="3 4" key="1">
    <citation type="journal article" date="2009" name="Stand. Genomic Sci.">
        <title>Complete genome sequence of Catenulispora acidiphila type strain (ID 139908).</title>
        <authorList>
            <person name="Copeland A."/>
            <person name="Lapidus A."/>
            <person name="Glavina Del Rio T."/>
            <person name="Nolan M."/>
            <person name="Lucas S."/>
            <person name="Chen F."/>
            <person name="Tice H."/>
            <person name="Cheng J.F."/>
            <person name="Bruce D."/>
            <person name="Goodwin L."/>
            <person name="Pitluck S."/>
            <person name="Mikhailova N."/>
            <person name="Pati A."/>
            <person name="Ivanova N."/>
            <person name="Mavromatis K."/>
            <person name="Chen A."/>
            <person name="Palaniappan K."/>
            <person name="Chain P."/>
            <person name="Land M."/>
            <person name="Hauser L."/>
            <person name="Chang Y.J."/>
            <person name="Jeffries C.D."/>
            <person name="Chertkov O."/>
            <person name="Brettin T."/>
            <person name="Detter J.C."/>
            <person name="Han C."/>
            <person name="Ali Z."/>
            <person name="Tindall B.J."/>
            <person name="Goker M."/>
            <person name="Bristow J."/>
            <person name="Eisen J.A."/>
            <person name="Markowitz V."/>
            <person name="Hugenholtz P."/>
            <person name="Kyrpides N.C."/>
            <person name="Klenk H.P."/>
        </authorList>
    </citation>
    <scope>NUCLEOTIDE SEQUENCE [LARGE SCALE GENOMIC DNA]</scope>
    <source>
        <strain evidence="4">DSM 44928 / JCM 14897 / NBRC 102108 / NRRL B-24433 / ID139908</strain>
    </source>
</reference>
<feature type="transmembrane region" description="Helical" evidence="2">
    <location>
        <begin position="56"/>
        <end position="77"/>
    </location>
</feature>
<keyword evidence="2" id="KW-1133">Transmembrane helix</keyword>
<gene>
    <name evidence="3" type="ordered locus">Caci_5775</name>
</gene>
<sequence length="283" mass="29711">MSMFDTEDSGSGAGTGAERAPLRARLVAEADVVRIAPPPTLAVREAGARRTRRRRALQAGSGVLVACAVAGAVVAWVPGRGPATAGNGVVPTHPTSASPAQPSRQPWPTDYEPDLPGYLHRTDLGNDWVGPYAIPEGNISPTLATFLVCGTHVGQPEPPQPLKKAVFRSYNDADPRYGQLLVEGVYEFAHGKAADTMQVLRETMSHGCEAPGVIVPDAIPAGEDMVVFGWGPNKDPAQTTSWLIFIRSGDKIAYVSTGDSAPSTSSAAGRIAIEQKAAARLKP</sequence>
<evidence type="ECO:0000313" key="3">
    <source>
        <dbReference type="EMBL" id="ACU74633.1"/>
    </source>
</evidence>
<dbReference type="RefSeq" id="WP_015794362.1">
    <property type="nucleotide sequence ID" value="NC_013131.1"/>
</dbReference>
<proteinExistence type="predicted"/>
<keyword evidence="4" id="KW-1185">Reference proteome</keyword>
<keyword evidence="2" id="KW-0812">Transmembrane</keyword>
<evidence type="ECO:0000256" key="1">
    <source>
        <dbReference type="SAM" id="MobiDB-lite"/>
    </source>
</evidence>